<dbReference type="InterPro" id="IPR036291">
    <property type="entry name" value="NAD(P)-bd_dom_sf"/>
</dbReference>
<dbReference type="InterPro" id="IPR011032">
    <property type="entry name" value="GroES-like_sf"/>
</dbReference>
<evidence type="ECO:0000313" key="8">
    <source>
        <dbReference type="Proteomes" id="UP001430848"/>
    </source>
</evidence>
<dbReference type="Pfam" id="PF08240">
    <property type="entry name" value="ADH_N"/>
    <property type="match status" value="1"/>
</dbReference>
<protein>
    <recommendedName>
        <fullName evidence="6">Enoyl reductase (ER) domain-containing protein</fullName>
    </recommendedName>
</protein>
<dbReference type="InterPro" id="IPR013149">
    <property type="entry name" value="ADH-like_C"/>
</dbReference>
<reference evidence="7 8" key="1">
    <citation type="submission" date="2024-02" db="EMBL/GenBank/DDBJ databases">
        <title>De novo assembly and annotation of 12 fungi associated with fruit tree decline syndrome in Ontario, Canada.</title>
        <authorList>
            <person name="Sulman M."/>
            <person name="Ellouze W."/>
            <person name="Ilyukhin E."/>
        </authorList>
    </citation>
    <scope>NUCLEOTIDE SEQUENCE [LARGE SCALE GENOMIC DNA]</scope>
    <source>
        <strain evidence="7 8">M169</strain>
    </source>
</reference>
<evidence type="ECO:0000313" key="7">
    <source>
        <dbReference type="EMBL" id="KAK7708352.1"/>
    </source>
</evidence>
<proteinExistence type="inferred from homology"/>
<dbReference type="PANTHER" id="PTHR43880:SF12">
    <property type="entry name" value="ALCOHOL DEHYDROGENASE CLASS-3"/>
    <property type="match status" value="1"/>
</dbReference>
<dbReference type="InterPro" id="IPR013154">
    <property type="entry name" value="ADH-like_N"/>
</dbReference>
<evidence type="ECO:0000256" key="4">
    <source>
        <dbReference type="ARBA" id="ARBA00023027"/>
    </source>
</evidence>
<comment type="caution">
    <text evidence="7">The sequence shown here is derived from an EMBL/GenBank/DDBJ whole genome shotgun (WGS) entry which is preliminary data.</text>
</comment>
<dbReference type="SUPFAM" id="SSF50129">
    <property type="entry name" value="GroES-like"/>
    <property type="match status" value="1"/>
</dbReference>
<dbReference type="Pfam" id="PF00107">
    <property type="entry name" value="ADH_zinc_N"/>
    <property type="match status" value="1"/>
</dbReference>
<sequence>MSSGEQTHTQAIVCRAPQDGERKWSLEKVSFTPPADDEIVVEMVATGICHTDLVCGSIPDEALPLGLPTYPRVLGHEGAGVVKSTGPKVTKVQEGDRVLLSFSFCKECHNCKFGAPSYCVKWGLINFSGSRDAFSSSESETPSESIGGSFFGQSSFARLTKVKEPSVVKVTTLLESDDDLKVLAPFGCGIQTGAGTITELAKAQPADTVAILGLGAVGLSAIMGAKIIGCKTIIAVDRVASRLELAKSLGATHLVNTNEIKGTLIEEIRGLTGGAGTTITVDASGAVPLIQQGVEFTANQGKMILLGIPPMDATLQITLVPYTMYVPELVKWYKAGNLPVDKIIKLYPAEDYLKAIKDMEDGVTVKPILVW</sequence>
<keyword evidence="1 5" id="KW-0479">Metal-binding</keyword>
<dbReference type="EMBL" id="JAKNSF020000186">
    <property type="protein sequence ID" value="KAK7708352.1"/>
    <property type="molecule type" value="Genomic_DNA"/>
</dbReference>
<organism evidence="7 8">
    <name type="scientific">Diaporthe eres</name>
    <name type="common">Phomopsis oblonga</name>
    <dbReference type="NCBI Taxonomy" id="83184"/>
    <lineage>
        <taxon>Eukaryota</taxon>
        <taxon>Fungi</taxon>
        <taxon>Dikarya</taxon>
        <taxon>Ascomycota</taxon>
        <taxon>Pezizomycotina</taxon>
        <taxon>Sordariomycetes</taxon>
        <taxon>Sordariomycetidae</taxon>
        <taxon>Diaporthales</taxon>
        <taxon>Diaporthaceae</taxon>
        <taxon>Diaporthe</taxon>
        <taxon>Diaporthe eres species complex</taxon>
    </lineage>
</organism>
<dbReference type="SUPFAM" id="SSF51735">
    <property type="entry name" value="NAD(P)-binding Rossmann-fold domains"/>
    <property type="match status" value="1"/>
</dbReference>
<feature type="domain" description="Enoyl reductase (ER)" evidence="6">
    <location>
        <begin position="24"/>
        <end position="369"/>
    </location>
</feature>
<comment type="similarity">
    <text evidence="5">Belongs to the zinc-containing alcohol dehydrogenase family.</text>
</comment>
<dbReference type="InterPro" id="IPR020843">
    <property type="entry name" value="ER"/>
</dbReference>
<evidence type="ECO:0000256" key="2">
    <source>
        <dbReference type="ARBA" id="ARBA00022833"/>
    </source>
</evidence>
<keyword evidence="8" id="KW-1185">Reference proteome</keyword>
<keyword evidence="4" id="KW-0520">NAD</keyword>
<evidence type="ECO:0000256" key="1">
    <source>
        <dbReference type="ARBA" id="ARBA00022723"/>
    </source>
</evidence>
<dbReference type="Gene3D" id="3.90.180.10">
    <property type="entry name" value="Medium-chain alcohol dehydrogenases, catalytic domain"/>
    <property type="match status" value="1"/>
</dbReference>
<evidence type="ECO:0000256" key="5">
    <source>
        <dbReference type="RuleBase" id="RU361277"/>
    </source>
</evidence>
<gene>
    <name evidence="7" type="ORF">SLS63_013516</name>
</gene>
<dbReference type="CDD" id="cd08278">
    <property type="entry name" value="benzyl_alcohol_DH"/>
    <property type="match status" value="1"/>
</dbReference>
<dbReference type="PANTHER" id="PTHR43880">
    <property type="entry name" value="ALCOHOL DEHYDROGENASE"/>
    <property type="match status" value="1"/>
</dbReference>
<comment type="cofactor">
    <cofactor evidence="5">
        <name>Zn(2+)</name>
        <dbReference type="ChEBI" id="CHEBI:29105"/>
    </cofactor>
</comment>
<evidence type="ECO:0000256" key="3">
    <source>
        <dbReference type="ARBA" id="ARBA00023002"/>
    </source>
</evidence>
<keyword evidence="3" id="KW-0560">Oxidoreductase</keyword>
<dbReference type="InterPro" id="IPR002328">
    <property type="entry name" value="ADH_Zn_CS"/>
</dbReference>
<dbReference type="Proteomes" id="UP001430848">
    <property type="component" value="Unassembled WGS sequence"/>
</dbReference>
<evidence type="ECO:0000259" key="6">
    <source>
        <dbReference type="SMART" id="SM00829"/>
    </source>
</evidence>
<keyword evidence="2 5" id="KW-0862">Zinc</keyword>
<dbReference type="PROSITE" id="PS00059">
    <property type="entry name" value="ADH_ZINC"/>
    <property type="match status" value="1"/>
</dbReference>
<dbReference type="Gene3D" id="3.40.50.720">
    <property type="entry name" value="NAD(P)-binding Rossmann-like Domain"/>
    <property type="match status" value="1"/>
</dbReference>
<name>A0ABR1NN90_DIAER</name>
<dbReference type="SMART" id="SM00829">
    <property type="entry name" value="PKS_ER"/>
    <property type="match status" value="1"/>
</dbReference>
<accession>A0ABR1NN90</accession>